<feature type="transmembrane region" description="Helical" evidence="2">
    <location>
        <begin position="33"/>
        <end position="57"/>
    </location>
</feature>
<dbReference type="NCBIfam" id="NF033885">
    <property type="entry name" value="conj_TraP_IncI1"/>
    <property type="match status" value="1"/>
</dbReference>
<dbReference type="AlphaFoldDB" id="A0A068Z4D6"/>
<dbReference type="RefSeq" id="WP_052447701.1">
    <property type="nucleotide sequence ID" value="NZ_CP050857.1"/>
</dbReference>
<geneLocation type="plasmid" evidence="3 4">
    <name>pSsAf2.3-2</name>
</geneLocation>
<evidence type="ECO:0000313" key="3">
    <source>
        <dbReference type="EMBL" id="QLH64518.1"/>
    </source>
</evidence>
<gene>
    <name evidence="3" type="primary">traP</name>
    <name evidence="3" type="ORF">SYMBAF_16960</name>
</gene>
<keyword evidence="2" id="KW-0812">Transmembrane</keyword>
<dbReference type="Proteomes" id="UP000042738">
    <property type="component" value="Plasmid pSsAf2.3-2"/>
</dbReference>
<keyword evidence="3" id="KW-0614">Plasmid</keyword>
<dbReference type="GeneID" id="93738165"/>
<reference evidence="3 4" key="1">
    <citation type="journal article" date="2014" name="Genome Announc.">
        <title>Whole-Genome Sequence of Serratia symbiotica Strain CWBI-2.3T, a Free-Living Symbiont of the Black Bean Aphid Aphis fabae.</title>
        <authorList>
            <person name="Foray V."/>
            <person name="Grigorescu A.S."/>
            <person name="Sabri A."/>
            <person name="Haubruge E."/>
            <person name="Lognay G."/>
            <person name="Francis F."/>
            <person name="Fauconnier M.L."/>
            <person name="Hance T."/>
            <person name="Thonart P."/>
        </authorList>
    </citation>
    <scope>NUCLEOTIDE SEQUENCE [LARGE SCALE GENOMIC DNA]</scope>
    <source>
        <strain evidence="3">CWBI-2.3</strain>
        <plasmid evidence="3 4">pSsAf2.3-2</plasmid>
    </source>
</reference>
<proteinExistence type="predicted"/>
<evidence type="ECO:0000313" key="4">
    <source>
        <dbReference type="Proteomes" id="UP000042738"/>
    </source>
</evidence>
<keyword evidence="2" id="KW-0472">Membrane</keyword>
<dbReference type="STRING" id="138074.SYMBAF_190026"/>
<accession>A0A068Z4D6</accession>
<evidence type="ECO:0000256" key="2">
    <source>
        <dbReference type="SAM" id="Phobius"/>
    </source>
</evidence>
<protein>
    <submittedName>
        <fullName evidence="3">Conjugal transfer protein TraP</fullName>
    </submittedName>
</protein>
<dbReference type="EMBL" id="CP050857">
    <property type="protein sequence ID" value="QLH64518.1"/>
    <property type="molecule type" value="Genomic_DNA"/>
</dbReference>
<feature type="region of interest" description="Disordered" evidence="1">
    <location>
        <begin position="78"/>
        <end position="109"/>
    </location>
</feature>
<evidence type="ECO:0000256" key="1">
    <source>
        <dbReference type="SAM" id="MobiDB-lite"/>
    </source>
</evidence>
<name>A0A068Z4D6_9GAMM</name>
<organism evidence="3 4">
    <name type="scientific">Serratia symbiotica</name>
    <dbReference type="NCBI Taxonomy" id="138074"/>
    <lineage>
        <taxon>Bacteria</taxon>
        <taxon>Pseudomonadati</taxon>
        <taxon>Pseudomonadota</taxon>
        <taxon>Gammaproteobacteria</taxon>
        <taxon>Enterobacterales</taxon>
        <taxon>Yersiniaceae</taxon>
        <taxon>Serratia</taxon>
    </lineage>
</organism>
<keyword evidence="2" id="KW-1133">Transmembrane helix</keyword>
<feature type="region of interest" description="Disordered" evidence="1">
    <location>
        <begin position="1"/>
        <end position="24"/>
    </location>
</feature>
<sequence length="246" mass="26394">MNEFESPTADHRPTPVPPHSPLPRSGLLTRPRLLGLSLPWLVGIVLVLAGSAWYLFWPVSVPDINRLAFGEVAQGAPGLQPVSRTPPSPPSVADNALPATGADESTDRRVPEEVVRMIHAGHDFATANREAISRLSDTVRAQNAALATLQKQMADWASGHNALLNRLTVLEARTVAVPTGEKRPRHPAQASPLAGMRLESVQGGMAWVNWQGRTWAVQAGDPLGPVRVKDVNAAERQVLTSGGVLR</sequence>
<dbReference type="InterPro" id="IPR049608">
    <property type="entry name" value="TraP-like"/>
</dbReference>